<comment type="caution">
    <text evidence="2">The sequence shown here is derived from an EMBL/GenBank/DDBJ whole genome shotgun (WGS) entry which is preliminary data.</text>
</comment>
<feature type="transmembrane region" description="Helical" evidence="1">
    <location>
        <begin position="157"/>
        <end position="177"/>
    </location>
</feature>
<accession>A0ABT7X4N8</accession>
<feature type="transmembrane region" description="Helical" evidence="1">
    <location>
        <begin position="127"/>
        <end position="150"/>
    </location>
</feature>
<keyword evidence="1" id="KW-0472">Membrane</keyword>
<sequence>MKNIVPIIIAIALSFVFCSFTDRNDRMAFIEQEYEEGLTKEELAEKCLKASPFMAIYLLIAGGVWIDYRRNKTKVTEDNKRKQGSITLSNWGAIGLLIVILGGFYFIPLYWRALFTFGIEPILYPPLWLLQWILSIIITLIILLGIPIGIATWLKEYLPSLLTILIGIALFIGEVYLCCNYSDILLENRTFLFPKFNTNIYEL</sequence>
<evidence type="ECO:0000313" key="3">
    <source>
        <dbReference type="Proteomes" id="UP001167871"/>
    </source>
</evidence>
<organism evidence="2 3">
    <name type="scientific">Bacteroides gallinaceum</name>
    <dbReference type="NCBI Taxonomy" id="1462571"/>
    <lineage>
        <taxon>Bacteria</taxon>
        <taxon>Pseudomonadati</taxon>
        <taxon>Bacteroidota</taxon>
        <taxon>Bacteroidia</taxon>
        <taxon>Bacteroidales</taxon>
        <taxon>Bacteroidaceae</taxon>
        <taxon>Bacteroides</taxon>
    </lineage>
</organism>
<feature type="transmembrane region" description="Helical" evidence="1">
    <location>
        <begin position="88"/>
        <end position="107"/>
    </location>
</feature>
<keyword evidence="3" id="KW-1185">Reference proteome</keyword>
<name>A0ABT7X4N8_9BACE</name>
<dbReference type="EMBL" id="JAUEII010000011">
    <property type="protein sequence ID" value="MDN0049044.1"/>
    <property type="molecule type" value="Genomic_DNA"/>
</dbReference>
<evidence type="ECO:0000313" key="2">
    <source>
        <dbReference type="EMBL" id="MDN0049044.1"/>
    </source>
</evidence>
<dbReference type="Proteomes" id="UP001167871">
    <property type="component" value="Unassembled WGS sequence"/>
</dbReference>
<keyword evidence="1" id="KW-1133">Transmembrane helix</keyword>
<gene>
    <name evidence="2" type="ORF">QVO10_06535</name>
</gene>
<evidence type="ECO:0000256" key="1">
    <source>
        <dbReference type="SAM" id="Phobius"/>
    </source>
</evidence>
<protein>
    <submittedName>
        <fullName evidence="2">Uncharacterized protein</fullName>
    </submittedName>
</protein>
<proteinExistence type="predicted"/>
<reference evidence="2" key="2">
    <citation type="submission" date="2024-05" db="EMBL/GenBank/DDBJ databases">
        <title>Identification and characterization of horizontal gene transfer across gut microbiota members of farm animals based on homology search.</title>
        <authorList>
            <person name="Schwarzerova J."/>
            <person name="Nykrynova M."/>
            <person name="Jureckova K."/>
            <person name="Cejkova D."/>
            <person name="Rychlik I."/>
        </authorList>
    </citation>
    <scope>NUCLEOTIDE SEQUENCE</scope>
    <source>
        <strain evidence="2">84_SSukc20</strain>
    </source>
</reference>
<keyword evidence="1" id="KW-0812">Transmembrane</keyword>
<reference evidence="2" key="1">
    <citation type="submission" date="2023-06" db="EMBL/GenBank/DDBJ databases">
        <authorList>
            <person name="Zeman M."/>
            <person name="Kubasova T."/>
            <person name="Jahodarova E."/>
            <person name="Nykrynova M."/>
            <person name="Rychlik I."/>
        </authorList>
    </citation>
    <scope>NUCLEOTIDE SEQUENCE</scope>
    <source>
        <strain evidence="2">84_SSukc20</strain>
    </source>
</reference>
<dbReference type="RefSeq" id="WP_301639385.1">
    <property type="nucleotide sequence ID" value="NZ_JAUEII010000011.1"/>
</dbReference>